<dbReference type="Pfam" id="PF11306">
    <property type="entry name" value="DUF3108"/>
    <property type="match status" value="1"/>
</dbReference>
<evidence type="ECO:0000313" key="3">
    <source>
        <dbReference type="Proteomes" id="UP000249061"/>
    </source>
</evidence>
<gene>
    <name evidence="2" type="ORF">DI536_24700</name>
</gene>
<dbReference type="EMBL" id="QFQP01000025">
    <property type="protein sequence ID" value="PZR08383.1"/>
    <property type="molecule type" value="Genomic_DNA"/>
</dbReference>
<comment type="caution">
    <text evidence="2">The sequence shown here is derived from an EMBL/GenBank/DDBJ whole genome shotgun (WGS) entry which is preliminary data.</text>
</comment>
<protein>
    <submittedName>
        <fullName evidence="2">DUF3108 domain-containing protein</fullName>
    </submittedName>
</protein>
<evidence type="ECO:0000256" key="1">
    <source>
        <dbReference type="SAM" id="SignalP"/>
    </source>
</evidence>
<feature type="chain" id="PRO_5015900186" evidence="1">
    <location>
        <begin position="18"/>
        <end position="255"/>
    </location>
</feature>
<sequence>MLRHALWMALLASIAMADSKLVSVFGPGEQTEYEVSYLGLVAGRAQLTVGWPTEQFGHAVWPLVCVGETTSFGSVFPVKDRFISYWDPMDRRTLGADFFVNENRKKRKERYEYDAANNQAIVTRQLEGQAPYELRYDIEQGTLDLAAAGFGLRNEQLVVGERHEMPVFLGNRYYRMQATVVARETLKTPLGELEVFRVTVNGDFNGKLATKGLMTLFYTADEKQLPVRAEAEFLLGKIRLEAVKYAQGRVYPGAE</sequence>
<organism evidence="2 3">
    <name type="scientific">Archangium gephyra</name>
    <dbReference type="NCBI Taxonomy" id="48"/>
    <lineage>
        <taxon>Bacteria</taxon>
        <taxon>Pseudomonadati</taxon>
        <taxon>Myxococcota</taxon>
        <taxon>Myxococcia</taxon>
        <taxon>Myxococcales</taxon>
        <taxon>Cystobacterineae</taxon>
        <taxon>Archangiaceae</taxon>
        <taxon>Archangium</taxon>
    </lineage>
</organism>
<dbReference type="InterPro" id="IPR021457">
    <property type="entry name" value="DUF3108"/>
</dbReference>
<feature type="signal peptide" evidence="1">
    <location>
        <begin position="1"/>
        <end position="17"/>
    </location>
</feature>
<evidence type="ECO:0000313" key="2">
    <source>
        <dbReference type="EMBL" id="PZR08383.1"/>
    </source>
</evidence>
<name>A0A2W5T5Y1_9BACT</name>
<reference evidence="2 3" key="1">
    <citation type="submission" date="2017-08" db="EMBL/GenBank/DDBJ databases">
        <title>Infants hospitalized years apart are colonized by the same room-sourced microbial strains.</title>
        <authorList>
            <person name="Brooks B."/>
            <person name="Olm M.R."/>
            <person name="Firek B.A."/>
            <person name="Baker R."/>
            <person name="Thomas B.C."/>
            <person name="Morowitz M.J."/>
            <person name="Banfield J.F."/>
        </authorList>
    </citation>
    <scope>NUCLEOTIDE SEQUENCE [LARGE SCALE GENOMIC DNA]</scope>
    <source>
        <strain evidence="2">S2_003_000_R2_14</strain>
    </source>
</reference>
<accession>A0A2W5T5Y1</accession>
<dbReference type="Proteomes" id="UP000249061">
    <property type="component" value="Unassembled WGS sequence"/>
</dbReference>
<proteinExistence type="predicted"/>
<keyword evidence="1" id="KW-0732">Signal</keyword>
<dbReference type="AlphaFoldDB" id="A0A2W5T5Y1"/>